<proteinExistence type="predicted"/>
<dbReference type="Gene3D" id="3.40.50.1390">
    <property type="entry name" value="Resolvase, N-terminal catalytic domain"/>
    <property type="match status" value="1"/>
</dbReference>
<dbReference type="GO" id="GO:0000150">
    <property type="term" value="F:DNA strand exchange activity"/>
    <property type="evidence" value="ECO:0007669"/>
    <property type="project" value="InterPro"/>
</dbReference>
<evidence type="ECO:0000256" key="1">
    <source>
        <dbReference type="ARBA" id="ARBA00023125"/>
    </source>
</evidence>
<dbReference type="AlphaFoldDB" id="A0A7W3LZ81"/>
<sequence length="471" mass="49381">MTRVFAEKISIRATRRPELENAIALARGLRAVGVAVTLVVHEHKRLGRGLELAALAEQLRADGIALEFLTGELQGSHDPGGIVFTVLAALSGMEREYIRDRALEGHEAARARGKAIGGASVADEPMLSRALHLRDQGMSLREIAARLVITTGAKKGKHPSPATVMRMLRGHDQATAQQISHQAGHEGGAAAPATGGLSEPSAVVLAAPAAAATSKGGKDNVVAPQTVAARQGAGRHGSVPEQGMSGGDHRAGSRSVGLAEAESGEAESGEAGLAGGVAPEPVAKSAGGPLVRRRVAGLEPEWTMTQADPDQEVYTLWWKQSTQVGQVVHQRQATRGYAWEARHARTTDQVAGAIVTAGSKNGAYPSRVKALRALAAEAEHRRRQATIHRDEPIDGLPAGWRLVQSQAEANEGRWRVVAPGGQVAGTLQRTTYGGRRGWQARSGDPDSDRIGTDLPPAPPGARARPPPTTPT</sequence>
<protein>
    <submittedName>
        <fullName evidence="5">DNA invertase Pin-like site-specific DNA recombinase</fullName>
    </submittedName>
</protein>
<dbReference type="Proteomes" id="UP000572680">
    <property type="component" value="Unassembled WGS sequence"/>
</dbReference>
<dbReference type="RefSeq" id="WP_312898358.1">
    <property type="nucleotide sequence ID" value="NZ_BAAALP010000073.1"/>
</dbReference>
<gene>
    <name evidence="5" type="ORF">HNR61_008600</name>
</gene>
<dbReference type="PROSITE" id="PS51736">
    <property type="entry name" value="RECOMBINASES_3"/>
    <property type="match status" value="1"/>
</dbReference>
<dbReference type="SUPFAM" id="SSF53041">
    <property type="entry name" value="Resolvase-like"/>
    <property type="match status" value="1"/>
</dbReference>
<dbReference type="SMART" id="SM00857">
    <property type="entry name" value="Resolvase"/>
    <property type="match status" value="1"/>
</dbReference>
<feature type="region of interest" description="Disordered" evidence="3">
    <location>
        <begin position="228"/>
        <end position="285"/>
    </location>
</feature>
<dbReference type="PANTHER" id="PTHR30461">
    <property type="entry name" value="DNA-INVERTASE FROM LAMBDOID PROPHAGE"/>
    <property type="match status" value="1"/>
</dbReference>
<keyword evidence="6" id="KW-1185">Reference proteome</keyword>
<dbReference type="Pfam" id="PF00239">
    <property type="entry name" value="Resolvase"/>
    <property type="match status" value="1"/>
</dbReference>
<name>A0A7W3LZ81_ACTNM</name>
<dbReference type="GO" id="GO:0003677">
    <property type="term" value="F:DNA binding"/>
    <property type="evidence" value="ECO:0007669"/>
    <property type="project" value="UniProtKB-KW"/>
</dbReference>
<dbReference type="InterPro" id="IPR036162">
    <property type="entry name" value="Resolvase-like_N_sf"/>
</dbReference>
<dbReference type="PANTHER" id="PTHR30461:SF2">
    <property type="entry name" value="SERINE RECOMBINASE PINE-RELATED"/>
    <property type="match status" value="1"/>
</dbReference>
<evidence type="ECO:0000313" key="6">
    <source>
        <dbReference type="Proteomes" id="UP000572680"/>
    </source>
</evidence>
<dbReference type="InterPro" id="IPR006119">
    <property type="entry name" value="Resolv_N"/>
</dbReference>
<dbReference type="InterPro" id="IPR050639">
    <property type="entry name" value="SSR_resolvase"/>
</dbReference>
<feature type="domain" description="Resolvase/invertase-type recombinase catalytic" evidence="4">
    <location>
        <begin position="1"/>
        <end position="113"/>
    </location>
</feature>
<organism evidence="5 6">
    <name type="scientific">Actinomadura namibiensis</name>
    <dbReference type="NCBI Taxonomy" id="182080"/>
    <lineage>
        <taxon>Bacteria</taxon>
        <taxon>Bacillati</taxon>
        <taxon>Actinomycetota</taxon>
        <taxon>Actinomycetes</taxon>
        <taxon>Streptosporangiales</taxon>
        <taxon>Thermomonosporaceae</taxon>
        <taxon>Actinomadura</taxon>
    </lineage>
</organism>
<feature type="compositionally biased region" description="Pro residues" evidence="3">
    <location>
        <begin position="455"/>
        <end position="471"/>
    </location>
</feature>
<evidence type="ECO:0000256" key="2">
    <source>
        <dbReference type="ARBA" id="ARBA00023172"/>
    </source>
</evidence>
<evidence type="ECO:0000259" key="4">
    <source>
        <dbReference type="PROSITE" id="PS51736"/>
    </source>
</evidence>
<evidence type="ECO:0000256" key="3">
    <source>
        <dbReference type="SAM" id="MobiDB-lite"/>
    </source>
</evidence>
<reference evidence="5 6" key="1">
    <citation type="submission" date="2020-08" db="EMBL/GenBank/DDBJ databases">
        <title>Genomic Encyclopedia of Type Strains, Phase IV (KMG-IV): sequencing the most valuable type-strain genomes for metagenomic binning, comparative biology and taxonomic classification.</title>
        <authorList>
            <person name="Goeker M."/>
        </authorList>
    </citation>
    <scope>NUCLEOTIDE SEQUENCE [LARGE SCALE GENOMIC DNA]</scope>
    <source>
        <strain evidence="5 6">DSM 44197</strain>
    </source>
</reference>
<comment type="caution">
    <text evidence="5">The sequence shown here is derived from an EMBL/GenBank/DDBJ whole genome shotgun (WGS) entry which is preliminary data.</text>
</comment>
<evidence type="ECO:0000313" key="5">
    <source>
        <dbReference type="EMBL" id="MBA8956910.1"/>
    </source>
</evidence>
<keyword evidence="2" id="KW-0233">DNA recombination</keyword>
<accession>A0A7W3LZ81</accession>
<feature type="region of interest" description="Disordered" evidence="3">
    <location>
        <begin position="174"/>
        <end position="196"/>
    </location>
</feature>
<keyword evidence="1" id="KW-0238">DNA-binding</keyword>
<feature type="region of interest" description="Disordered" evidence="3">
    <location>
        <begin position="426"/>
        <end position="471"/>
    </location>
</feature>
<dbReference type="EMBL" id="JACJIA010000018">
    <property type="protein sequence ID" value="MBA8956910.1"/>
    <property type="molecule type" value="Genomic_DNA"/>
</dbReference>